<dbReference type="AlphaFoldDB" id="A0A8H6D293"/>
<sequence>MVDPATITPAEWESLKHDETATEIESINPASSLLSLWGYWECIRQLGQGEMEQQDARRLLEAYKLWPHATNSFAERILTADAIIQFNKGLCMGALWHLTKVFPDALCRPLIFQFCEMASRMTFEDDGSLQSAILDAYEITEGMMGSPFPTVNKVLPLSADTTLYLASARVSYDGLILKSLDNTIESFHLECPTNEHDTPISSARLISEPAETSNVHMSSELVKNKIQAGAMKMIAPSRSWRDYLSRDNESLPS</sequence>
<organism evidence="1 2">
    <name type="scientific">Fusarium globosum</name>
    <dbReference type="NCBI Taxonomy" id="78864"/>
    <lineage>
        <taxon>Eukaryota</taxon>
        <taxon>Fungi</taxon>
        <taxon>Dikarya</taxon>
        <taxon>Ascomycota</taxon>
        <taxon>Pezizomycotina</taxon>
        <taxon>Sordariomycetes</taxon>
        <taxon>Hypocreomycetidae</taxon>
        <taxon>Hypocreales</taxon>
        <taxon>Nectriaceae</taxon>
        <taxon>Fusarium</taxon>
        <taxon>Fusarium fujikuroi species complex</taxon>
    </lineage>
</organism>
<proteinExistence type="predicted"/>
<gene>
    <name evidence="1" type="ORF">FGLOB1_10895</name>
</gene>
<accession>A0A8H6D293</accession>
<comment type="caution">
    <text evidence="1">The sequence shown here is derived from an EMBL/GenBank/DDBJ whole genome shotgun (WGS) entry which is preliminary data.</text>
</comment>
<name>A0A8H6D293_9HYPO</name>
<evidence type="ECO:0000313" key="2">
    <source>
        <dbReference type="Proteomes" id="UP000532311"/>
    </source>
</evidence>
<protein>
    <submittedName>
        <fullName evidence="1">Uncharacterized protein</fullName>
    </submittedName>
</protein>
<dbReference type="EMBL" id="JAAQPF010000537">
    <property type="protein sequence ID" value="KAF5700257.1"/>
    <property type="molecule type" value="Genomic_DNA"/>
</dbReference>
<evidence type="ECO:0000313" key="1">
    <source>
        <dbReference type="EMBL" id="KAF5700257.1"/>
    </source>
</evidence>
<reference evidence="1 2" key="1">
    <citation type="submission" date="2020-05" db="EMBL/GenBank/DDBJ databases">
        <title>Identification and distribution of gene clusters putatively required for synthesis of sphingolipid metabolism inhibitors in phylogenetically diverse species of the filamentous fungus Fusarium.</title>
        <authorList>
            <person name="Kim H.-S."/>
            <person name="Busman M."/>
            <person name="Brown D.W."/>
            <person name="Divon H."/>
            <person name="Uhlig S."/>
            <person name="Proctor R.H."/>
        </authorList>
    </citation>
    <scope>NUCLEOTIDE SEQUENCE [LARGE SCALE GENOMIC DNA]</scope>
    <source>
        <strain evidence="1 2">NRRL 26131</strain>
    </source>
</reference>
<dbReference type="Proteomes" id="UP000532311">
    <property type="component" value="Unassembled WGS sequence"/>
</dbReference>
<keyword evidence="2" id="KW-1185">Reference proteome</keyword>